<reference evidence="6 7" key="1">
    <citation type="journal article" date="2024" name="bioRxiv">
        <title>A reference genome for Trichogramma kaykai: A tiny desert-dwelling parasitoid wasp with competing sex-ratio distorters.</title>
        <authorList>
            <person name="Culotta J."/>
            <person name="Lindsey A.R."/>
        </authorList>
    </citation>
    <scope>NUCLEOTIDE SEQUENCE [LARGE SCALE GENOMIC DNA]</scope>
    <source>
        <strain evidence="6 7">KSX58</strain>
    </source>
</reference>
<accession>A0ABD2XEF1</accession>
<keyword evidence="4 5" id="KW-0539">Nucleus</keyword>
<dbReference type="InterPro" id="IPR036504">
    <property type="entry name" value="CGI121/TPRKB_sf"/>
</dbReference>
<dbReference type="Proteomes" id="UP001627154">
    <property type="component" value="Unassembled WGS sequence"/>
</dbReference>
<dbReference type="Pfam" id="PF08617">
    <property type="entry name" value="CGI-121"/>
    <property type="match status" value="1"/>
</dbReference>
<dbReference type="PANTHER" id="PTHR15840">
    <property type="entry name" value="CGI-121 FAMILY MEMBER"/>
    <property type="match status" value="1"/>
</dbReference>
<evidence type="ECO:0000313" key="6">
    <source>
        <dbReference type="EMBL" id="KAL3403622.1"/>
    </source>
</evidence>
<dbReference type="PANTHER" id="PTHR15840:SF10">
    <property type="entry name" value="EKC_KEOPS COMPLEX SUBUNIT TPRKB"/>
    <property type="match status" value="1"/>
</dbReference>
<gene>
    <name evidence="6" type="ORF">TKK_003568</name>
</gene>
<comment type="caution">
    <text evidence="6">The sequence shown here is derived from an EMBL/GenBank/DDBJ whole genome shotgun (WGS) entry which is preliminary data.</text>
</comment>
<evidence type="ECO:0000256" key="3">
    <source>
        <dbReference type="ARBA" id="ARBA00022694"/>
    </source>
</evidence>
<evidence type="ECO:0000256" key="1">
    <source>
        <dbReference type="ARBA" id="ARBA00004123"/>
    </source>
</evidence>
<dbReference type="SUPFAM" id="SSF143870">
    <property type="entry name" value="PF0523-like"/>
    <property type="match status" value="1"/>
</dbReference>
<protein>
    <submittedName>
        <fullName evidence="6">Uncharacterized protein</fullName>
    </submittedName>
</protein>
<dbReference type="AlphaFoldDB" id="A0ABD2XEF1"/>
<proteinExistence type="inferred from homology"/>
<dbReference type="EMBL" id="JBJJXI010000029">
    <property type="protein sequence ID" value="KAL3403622.1"/>
    <property type="molecule type" value="Genomic_DNA"/>
</dbReference>
<dbReference type="GO" id="GO:0008033">
    <property type="term" value="P:tRNA processing"/>
    <property type="evidence" value="ECO:0007669"/>
    <property type="project" value="UniProtKB-KW"/>
</dbReference>
<evidence type="ECO:0000256" key="2">
    <source>
        <dbReference type="ARBA" id="ARBA00005546"/>
    </source>
</evidence>
<evidence type="ECO:0000313" key="7">
    <source>
        <dbReference type="Proteomes" id="UP001627154"/>
    </source>
</evidence>
<evidence type="ECO:0000256" key="5">
    <source>
        <dbReference type="RuleBase" id="RU004398"/>
    </source>
</evidence>
<keyword evidence="7" id="KW-1185">Reference proteome</keyword>
<comment type="similarity">
    <text evidence="2 5">Belongs to the CGI121/TPRKB family.</text>
</comment>
<dbReference type="NCBIfam" id="NF011465">
    <property type="entry name" value="PRK14886.1-1"/>
    <property type="match status" value="1"/>
</dbReference>
<sequence>MELESYTQTLDELTGKQITIYLYENVQDIENVHAKVVNKELPCCIIKANVIVDPFQLVIAANKAALNEKYGQMVTRSIFTEVIYSLSISKNISQALKDFGISSDHKTNNYLVVLVHTAEDLEELNKLVVNCIKGERKPISQLSELANLKLIKKLYKVDDRELKVSNLIDSIVSKISEKK</sequence>
<organism evidence="6 7">
    <name type="scientific">Trichogramma kaykai</name>
    <dbReference type="NCBI Taxonomy" id="54128"/>
    <lineage>
        <taxon>Eukaryota</taxon>
        <taxon>Metazoa</taxon>
        <taxon>Ecdysozoa</taxon>
        <taxon>Arthropoda</taxon>
        <taxon>Hexapoda</taxon>
        <taxon>Insecta</taxon>
        <taxon>Pterygota</taxon>
        <taxon>Neoptera</taxon>
        <taxon>Endopterygota</taxon>
        <taxon>Hymenoptera</taxon>
        <taxon>Apocrita</taxon>
        <taxon>Proctotrupomorpha</taxon>
        <taxon>Chalcidoidea</taxon>
        <taxon>Trichogrammatidae</taxon>
        <taxon>Trichogramma</taxon>
    </lineage>
</organism>
<dbReference type="Gene3D" id="3.30.2380.10">
    <property type="entry name" value="CGI121/TPRKB"/>
    <property type="match status" value="1"/>
</dbReference>
<comment type="subcellular location">
    <subcellularLocation>
        <location evidence="1">Nucleus</location>
    </subcellularLocation>
</comment>
<keyword evidence="3" id="KW-0819">tRNA processing</keyword>
<dbReference type="InterPro" id="IPR013926">
    <property type="entry name" value="CGI121/TPRKB"/>
</dbReference>
<dbReference type="GO" id="GO:0005634">
    <property type="term" value="C:nucleus"/>
    <property type="evidence" value="ECO:0007669"/>
    <property type="project" value="UniProtKB-SubCell"/>
</dbReference>
<name>A0ABD2XEF1_9HYME</name>
<evidence type="ECO:0000256" key="4">
    <source>
        <dbReference type="ARBA" id="ARBA00023242"/>
    </source>
</evidence>